<evidence type="ECO:0000313" key="9">
    <source>
        <dbReference type="Proteomes" id="UP000482295"/>
    </source>
</evidence>
<dbReference type="GO" id="GO:0016987">
    <property type="term" value="F:sigma factor activity"/>
    <property type="evidence" value="ECO:0007669"/>
    <property type="project" value="UniProtKB-KW"/>
</dbReference>
<dbReference type="InterPro" id="IPR014284">
    <property type="entry name" value="RNA_pol_sigma-70_dom"/>
</dbReference>
<keyword evidence="3" id="KW-0731">Sigma factor</keyword>
<dbReference type="InterPro" id="IPR007627">
    <property type="entry name" value="RNA_pol_sigma70_r2"/>
</dbReference>
<dbReference type="SUPFAM" id="SSF88659">
    <property type="entry name" value="Sigma3 and sigma4 domains of RNA polymerase sigma factors"/>
    <property type="match status" value="1"/>
</dbReference>
<dbReference type="RefSeq" id="WP_155716331.1">
    <property type="nucleotide sequence ID" value="NZ_VVIQ01000009.1"/>
</dbReference>
<dbReference type="GO" id="GO:0003677">
    <property type="term" value="F:DNA binding"/>
    <property type="evidence" value="ECO:0007669"/>
    <property type="project" value="UniProtKB-KW"/>
</dbReference>
<evidence type="ECO:0000256" key="4">
    <source>
        <dbReference type="ARBA" id="ARBA00023125"/>
    </source>
</evidence>
<proteinExistence type="inferred from homology"/>
<dbReference type="Pfam" id="PF08281">
    <property type="entry name" value="Sigma70_r4_2"/>
    <property type="match status" value="1"/>
</dbReference>
<dbReference type="Pfam" id="PF04542">
    <property type="entry name" value="Sigma70_r2"/>
    <property type="match status" value="1"/>
</dbReference>
<dbReference type="InterPro" id="IPR013324">
    <property type="entry name" value="RNA_pol_sigma_r3/r4-like"/>
</dbReference>
<dbReference type="PANTHER" id="PTHR43133">
    <property type="entry name" value="RNA POLYMERASE ECF-TYPE SIGMA FACTO"/>
    <property type="match status" value="1"/>
</dbReference>
<dbReference type="PANTHER" id="PTHR43133:SF8">
    <property type="entry name" value="RNA POLYMERASE SIGMA FACTOR HI_1459-RELATED"/>
    <property type="match status" value="1"/>
</dbReference>
<evidence type="ECO:0000259" key="7">
    <source>
        <dbReference type="Pfam" id="PF08281"/>
    </source>
</evidence>
<dbReference type="EMBL" id="VVIQ01000009">
    <property type="protein sequence ID" value="MUL28434.1"/>
    <property type="molecule type" value="Genomic_DNA"/>
</dbReference>
<gene>
    <name evidence="8" type="ORF">F0475_09000</name>
</gene>
<dbReference type="AlphaFoldDB" id="A0A7C9LAX6"/>
<comment type="similarity">
    <text evidence="1">Belongs to the sigma-70 factor family. ECF subfamily.</text>
</comment>
<comment type="caution">
    <text evidence="8">The sequence shown here is derived from an EMBL/GenBank/DDBJ whole genome shotgun (WGS) entry which is preliminary data.</text>
</comment>
<evidence type="ECO:0000313" key="8">
    <source>
        <dbReference type="EMBL" id="MUL28434.1"/>
    </source>
</evidence>
<feature type="domain" description="RNA polymerase sigma-70 region 2" evidence="6">
    <location>
        <begin position="12"/>
        <end position="72"/>
    </location>
</feature>
<feature type="domain" description="RNA polymerase sigma factor 70 region 4 type 2" evidence="7">
    <location>
        <begin position="94"/>
        <end position="143"/>
    </location>
</feature>
<dbReference type="Gene3D" id="1.10.1740.10">
    <property type="match status" value="1"/>
</dbReference>
<evidence type="ECO:0000256" key="1">
    <source>
        <dbReference type="ARBA" id="ARBA00010641"/>
    </source>
</evidence>
<keyword evidence="4" id="KW-0238">DNA-binding</keyword>
<protein>
    <submittedName>
        <fullName evidence="8">Sigma-70 family RNA polymerase sigma factor</fullName>
    </submittedName>
</protein>
<keyword evidence="9" id="KW-1185">Reference proteome</keyword>
<dbReference type="Proteomes" id="UP000482295">
    <property type="component" value="Unassembled WGS sequence"/>
</dbReference>
<evidence type="ECO:0000259" key="6">
    <source>
        <dbReference type="Pfam" id="PF04542"/>
    </source>
</evidence>
<dbReference type="GO" id="GO:0006352">
    <property type="term" value="P:DNA-templated transcription initiation"/>
    <property type="evidence" value="ECO:0007669"/>
    <property type="project" value="InterPro"/>
</dbReference>
<organism evidence="8 9">
    <name type="scientific">Prevotella vespertina</name>
    <dbReference type="NCBI Taxonomy" id="2608404"/>
    <lineage>
        <taxon>Bacteria</taxon>
        <taxon>Pseudomonadati</taxon>
        <taxon>Bacteroidota</taxon>
        <taxon>Bacteroidia</taxon>
        <taxon>Bacteroidales</taxon>
        <taxon>Prevotellaceae</taxon>
        <taxon>Prevotella</taxon>
    </lineage>
</organism>
<dbReference type="InterPro" id="IPR036388">
    <property type="entry name" value="WH-like_DNA-bd_sf"/>
</dbReference>
<dbReference type="InterPro" id="IPR013325">
    <property type="entry name" value="RNA_pol_sigma_r2"/>
</dbReference>
<keyword evidence="5" id="KW-0804">Transcription</keyword>
<dbReference type="Gene3D" id="1.10.10.10">
    <property type="entry name" value="Winged helix-like DNA-binding domain superfamily/Winged helix DNA-binding domain"/>
    <property type="match status" value="1"/>
</dbReference>
<sequence>MTINEYKEEVKLVRPQMLAIARNYLKDNDEAEDAVQDVLLKLWQLIDTLHLPMSPLASVLLKNHCIDILRRHHYTTEVNETIPNEEEKADERYEKVIALIDTLPTMQQTIMRLRHMEGMEINDIAKLTGSKETAVRKALSRARHAIKDQFLKTEWE</sequence>
<evidence type="ECO:0000256" key="5">
    <source>
        <dbReference type="ARBA" id="ARBA00023163"/>
    </source>
</evidence>
<reference evidence="8 9" key="1">
    <citation type="submission" date="2019-09" db="EMBL/GenBank/DDBJ databases">
        <title>Prevotella A2879 sp. nov., isolated from an abscess of a patient.</title>
        <authorList>
            <person name="Buhl M."/>
            <person name="Oberhettinger P."/>
        </authorList>
    </citation>
    <scope>NUCLEOTIDE SEQUENCE [LARGE SCALE GENOMIC DNA]</scope>
    <source>
        <strain evidence="8 9">A2879</strain>
    </source>
</reference>
<dbReference type="SUPFAM" id="SSF88946">
    <property type="entry name" value="Sigma2 domain of RNA polymerase sigma factors"/>
    <property type="match status" value="1"/>
</dbReference>
<evidence type="ECO:0000256" key="3">
    <source>
        <dbReference type="ARBA" id="ARBA00023082"/>
    </source>
</evidence>
<dbReference type="NCBIfam" id="TIGR02937">
    <property type="entry name" value="sigma70-ECF"/>
    <property type="match status" value="1"/>
</dbReference>
<accession>A0A7C9LAX6</accession>
<evidence type="ECO:0000256" key="2">
    <source>
        <dbReference type="ARBA" id="ARBA00023015"/>
    </source>
</evidence>
<keyword evidence="2" id="KW-0805">Transcription regulation</keyword>
<name>A0A7C9LAX6_9BACT</name>
<dbReference type="InterPro" id="IPR039425">
    <property type="entry name" value="RNA_pol_sigma-70-like"/>
</dbReference>
<dbReference type="InterPro" id="IPR013249">
    <property type="entry name" value="RNA_pol_sigma70_r4_t2"/>
</dbReference>